<feature type="compositionally biased region" description="Basic and acidic residues" evidence="10">
    <location>
        <begin position="1238"/>
        <end position="1248"/>
    </location>
</feature>
<dbReference type="GO" id="GO:0005789">
    <property type="term" value="C:endoplasmic reticulum membrane"/>
    <property type="evidence" value="ECO:0007669"/>
    <property type="project" value="UniProtKB-SubCell"/>
</dbReference>
<dbReference type="GO" id="GO:0030983">
    <property type="term" value="F:mismatched DNA binding"/>
    <property type="evidence" value="ECO:0007669"/>
    <property type="project" value="InterPro"/>
</dbReference>
<dbReference type="PROSITE" id="PS00486">
    <property type="entry name" value="DNA_MISMATCH_REPAIR_2"/>
    <property type="match status" value="1"/>
</dbReference>
<feature type="domain" description="DNA mismatch repair proteins mutS family" evidence="12">
    <location>
        <begin position="741"/>
        <end position="757"/>
    </location>
</feature>
<dbReference type="Pfam" id="PF05192">
    <property type="entry name" value="MutS_III"/>
    <property type="match status" value="1"/>
</dbReference>
<evidence type="ECO:0000256" key="4">
    <source>
        <dbReference type="ARBA" id="ARBA00022824"/>
    </source>
</evidence>
<dbReference type="InterPro" id="IPR007860">
    <property type="entry name" value="DNA_mmatch_repair_MutS_con_dom"/>
</dbReference>
<dbReference type="PANTHER" id="PTHR18864">
    <property type="entry name" value="KINECTIN"/>
    <property type="match status" value="1"/>
</dbReference>
<evidence type="ECO:0000256" key="11">
    <source>
        <dbReference type="SAM" id="Phobius"/>
    </source>
</evidence>
<name>A0AAV6S1F3_SOLSE</name>
<feature type="compositionally biased region" description="Low complexity" evidence="10">
    <location>
        <begin position="88"/>
        <end position="102"/>
    </location>
</feature>
<feature type="compositionally biased region" description="Basic residues" evidence="10">
    <location>
        <begin position="1090"/>
        <end position="1099"/>
    </location>
</feature>
<keyword evidence="14" id="KW-1185">Reference proteome</keyword>
<feature type="compositionally biased region" description="Low complexity" evidence="10">
    <location>
        <begin position="1102"/>
        <end position="1121"/>
    </location>
</feature>
<evidence type="ECO:0000256" key="3">
    <source>
        <dbReference type="ARBA" id="ARBA00022741"/>
    </source>
</evidence>
<keyword evidence="9" id="KW-0175">Coiled coil</keyword>
<feature type="compositionally biased region" description="Polar residues" evidence="10">
    <location>
        <begin position="69"/>
        <end position="87"/>
    </location>
</feature>
<evidence type="ECO:0000259" key="12">
    <source>
        <dbReference type="PROSITE" id="PS00486"/>
    </source>
</evidence>
<keyword evidence="8 11" id="KW-0472">Membrane</keyword>
<keyword evidence="6 11" id="KW-1133">Transmembrane helix</keyword>
<feature type="compositionally biased region" description="Gly residues" evidence="10">
    <location>
        <begin position="1025"/>
        <end position="1034"/>
    </location>
</feature>
<dbReference type="GO" id="GO:0005524">
    <property type="term" value="F:ATP binding"/>
    <property type="evidence" value="ECO:0007669"/>
    <property type="project" value="UniProtKB-KW"/>
</dbReference>
<organism evidence="13 14">
    <name type="scientific">Solea senegalensis</name>
    <name type="common">Senegalese sole</name>
    <dbReference type="NCBI Taxonomy" id="28829"/>
    <lineage>
        <taxon>Eukaryota</taxon>
        <taxon>Metazoa</taxon>
        <taxon>Chordata</taxon>
        <taxon>Craniata</taxon>
        <taxon>Vertebrata</taxon>
        <taxon>Euteleostomi</taxon>
        <taxon>Actinopterygii</taxon>
        <taxon>Neopterygii</taxon>
        <taxon>Teleostei</taxon>
        <taxon>Neoteleostei</taxon>
        <taxon>Acanthomorphata</taxon>
        <taxon>Carangaria</taxon>
        <taxon>Pleuronectiformes</taxon>
        <taxon>Pleuronectoidei</taxon>
        <taxon>Soleidae</taxon>
        <taxon>Solea</taxon>
    </lineage>
</organism>
<feature type="region of interest" description="Disordered" evidence="10">
    <location>
        <begin position="1"/>
        <end position="107"/>
    </location>
</feature>
<evidence type="ECO:0000256" key="8">
    <source>
        <dbReference type="ARBA" id="ARBA00023136"/>
    </source>
</evidence>
<feature type="compositionally biased region" description="Basic and acidic residues" evidence="10">
    <location>
        <begin position="1000"/>
        <end position="1011"/>
    </location>
</feature>
<keyword evidence="3" id="KW-0547">Nucleotide-binding</keyword>
<evidence type="ECO:0000256" key="6">
    <source>
        <dbReference type="ARBA" id="ARBA00022989"/>
    </source>
</evidence>
<evidence type="ECO:0000313" key="13">
    <source>
        <dbReference type="EMBL" id="KAG7509791.1"/>
    </source>
</evidence>
<dbReference type="Pfam" id="PF00488">
    <property type="entry name" value="MutS_V"/>
    <property type="match status" value="1"/>
</dbReference>
<dbReference type="FunFam" id="3.40.50.300:FF:000870">
    <property type="entry name" value="MutS protein homolog 4"/>
    <property type="match status" value="1"/>
</dbReference>
<comment type="caution">
    <text evidence="13">The sequence shown here is derived from an EMBL/GenBank/DDBJ whole genome shotgun (WGS) entry which is preliminary data.</text>
</comment>
<evidence type="ECO:0000256" key="5">
    <source>
        <dbReference type="ARBA" id="ARBA00022840"/>
    </source>
</evidence>
<dbReference type="SMART" id="SM00533">
    <property type="entry name" value="MUTSd"/>
    <property type="match status" value="1"/>
</dbReference>
<evidence type="ECO:0000256" key="2">
    <source>
        <dbReference type="ARBA" id="ARBA00022692"/>
    </source>
</evidence>
<evidence type="ECO:0000256" key="10">
    <source>
        <dbReference type="SAM" id="MobiDB-lite"/>
    </source>
</evidence>
<gene>
    <name evidence="13" type="ORF">JOB18_005026</name>
</gene>
<feature type="coiled-coil region" evidence="9">
    <location>
        <begin position="1480"/>
        <end position="1909"/>
    </location>
</feature>
<feature type="compositionally biased region" description="Polar residues" evidence="10">
    <location>
        <begin position="32"/>
        <end position="60"/>
    </location>
</feature>
<sequence length="2237" mass="248941">MFHSSTEEVSTGGNYSKCGHTLATSPVDRSGLNETTSYGPPSTSSDFCHQSADESSTNSGHGPALPRMTSGQFHHSITTGRTNPILLTTTSDSSSFHSHGGTPRFRRTPVSAGATGIHYAHTPLTDHTVTSSSSANATSAASVIVAVVEGRGLARGEIGMASLNLKCPDLVLCQFADTGTYAKVITKLHILVPLEILMPDTASEKGKGTKLFNLITENLPAVAFTAIQRKYFNERKGLEYIRQLCAPEFGTVLMEVQAKYYCLAAAAALLKYLEFIQNSVYAAKSLKVSFKGSEQTTMIDSASATNLELVVNNRDHRSDHSLLGVLNHTKTPGGARRLRSNILEPLVDVDTINIRLDAVQELLQDEELFFGLRNAIGHFLDIDQLLSVLVQVQKQETVQVAEAKITHVIQLKHTLDLVPRLRVVLKNCSTALLKAYSTSLEDNRFDLILEQIKTIINDDTTYLKGSLNMRIQKCYAVRPNVNEFLDIARRAYTEIVDDIAGLVNQMGEKYGFPMRTSFSTARGFFIQMKLEGLVLPEGKLPSEFIKVTKHKNNYGFITADLMKMNDRCNEALREIFHISYVVICQLLSTIHEHIHCLYKLSDAVSMLDMLLSLANACTISDYVRPEFTDTLAIKQGRHPILERIAGQQPVSNNSYISEGSNFVIVTGPNMSGKSTYLKQVALCQIMAQIGSFVPADYASFRVADQIFTRIGVDDDFETNSSTFMLEMKEISYIIHNVSDRSLIIIDELGRGTSAEEGIGICHSVCEFLLGLKAFTLFATHFLELCQLESLYPNVENQHMEVQHTRSSGTGAECVVYTYLLTRGCSEERHYGLRAAEMTALPSGLIQEAKIIASHVIQQLLAKHRSDPETQRQRAVYHLATRLLQAARNSKLDPDSLRMYLKGLKKQNGRYRGVAQKKARQELPREVSQAAGTVHTEHRHFTTTGHGNNTLKYRMAVDIYDSQYLLILAPSLVIALMFLFFWLFMKETSYDEVLARQKRDLKLPPSKPDTRKKNDKKKSKKKESTSGGGSGGGGGESEEDLRDFDIVDGANSSTPEVEEEPAPVIIPEPAPPTPTHMPVLVSTEPPAGLRERKKKDKKAARLAAAAAATATATATATAAATAPPSEEPEVNGSKLVSCKAEPPLAASKQSGPPSPQIEVQIQPAQAPVQAQTPPQTSGKKKDKKKQKAETVDDRQPEVKVEQAPAPVKKDAPVVTETKVLDGVTPSVTAGKKKNSAKKQKTEPVEEARVVADTAASANHQATQNDNVPAKGSGKKQKNVTDKENTEVKLKGLLSSLSSLALTEAEAVSVMTLLREKSPSALDAWHKSAARPDPAAQERERLFTTLQEEASIAKDKVKQLSQELQVEKQKTGRVEAMMREQRAAMEKELGSMQGKAQGSYQELQAMQMKFQQMREQMESQLNRLQQENGILRDAVSSATNQMESKNSAELNKLRSEYTGLMKELADGNSKLQQEEHQRKSLEVSYKQNVSQLEAQLQDAKRRWEELQNFLHSVNAEREKLQASKQELHSQLLAAETEMNNKNKELQTLHSSLTEAMVSKERLEQRVMELMEMSQHSRPDESLQVQVQELVNENKGLQVHNETLKVQNESMQAQVSSQATHVSHIEELQKLLSEKELQRKSLEDSLNAERSSGASRESDMQALHNDNMSLKAEIQNLQAQISDQTASQLALDQFQKSVREKEENMKTVEGLLEKGLIEVANKEEELKVVRQENEAIKQEVEELKRKMAEQASSQTIVEELQSKIQEKDVKLKSMEESLQTAQGSISAREETVGALEQQLAALQANVEQLRQKEMSEELSGSASRLQELQAQLAEKDQGIQTLQAELEARTKELTEKMEQVLQQQSHTVVPNPEFLAALSEKEKQVVDLRAEVAELRDSVELHRKKNNELREKNWSAMEALSATESMLQGKLSKAVKENQAALAVTQAECRDVLHRLLPHVPLPTEQNHQEWLHRFERAVAENPSTPASGDSEGLAEKLKEAEETQKILQKDCETYKKVLAETEGILQRLQNSVEQEESRWRVKLEVAQGELKDMSQKVTALEQEIERLNESDGAELENLRREKQHLESELERAERESATYVTEVRELKDLLTELQTRLDGSYTEAMRQNEELDLLKTQLSATLSKLEADEHERQNVAGDLYKAQQSLDLIQGELSNVTDNTADLIENSSLSSQSEETDRKEKMTAGLNQTVRELQQLLQGVSQKLAKGQEGKADKDLPKV</sequence>
<dbReference type="PANTHER" id="PTHR18864:SF1">
    <property type="entry name" value="KINECTIN"/>
    <property type="match status" value="1"/>
</dbReference>
<dbReference type="InterPro" id="IPR000432">
    <property type="entry name" value="DNA_mismatch_repair_MutS_C"/>
</dbReference>
<dbReference type="GO" id="GO:0019894">
    <property type="term" value="F:kinesin binding"/>
    <property type="evidence" value="ECO:0007669"/>
    <property type="project" value="InterPro"/>
</dbReference>
<evidence type="ECO:0000256" key="7">
    <source>
        <dbReference type="ARBA" id="ARBA00023125"/>
    </source>
</evidence>
<feature type="transmembrane region" description="Helical" evidence="11">
    <location>
        <begin position="963"/>
        <end position="983"/>
    </location>
</feature>
<dbReference type="FunFam" id="1.10.1420.10:FF:000013">
    <property type="entry name" value="mutS protein homolog 4"/>
    <property type="match status" value="1"/>
</dbReference>
<feature type="coiled-coil region" evidence="9">
    <location>
        <begin position="1341"/>
        <end position="1368"/>
    </location>
</feature>
<dbReference type="InterPro" id="IPR007794">
    <property type="entry name" value="Rib_rcpt_KP"/>
</dbReference>
<keyword evidence="5" id="KW-0067">ATP-binding</keyword>
<evidence type="ECO:0000256" key="9">
    <source>
        <dbReference type="SAM" id="Coils"/>
    </source>
</evidence>
<evidence type="ECO:0000313" key="14">
    <source>
        <dbReference type="Proteomes" id="UP000693946"/>
    </source>
</evidence>
<dbReference type="Pfam" id="PF05104">
    <property type="entry name" value="Rib_recp_KP_reg"/>
    <property type="match status" value="1"/>
</dbReference>
<dbReference type="FunFam" id="3.30.420.110:FF:000003">
    <property type="entry name" value="mutS protein homolog 4"/>
    <property type="match status" value="1"/>
</dbReference>
<accession>A0AAV6S1F3</accession>
<feature type="coiled-coil region" evidence="9">
    <location>
        <begin position="1398"/>
        <end position="1439"/>
    </location>
</feature>
<dbReference type="InterPro" id="IPR007696">
    <property type="entry name" value="DNA_mismatch_repair_MutS_core"/>
</dbReference>
<dbReference type="GO" id="GO:0015031">
    <property type="term" value="P:protein transport"/>
    <property type="evidence" value="ECO:0007669"/>
    <property type="project" value="InterPro"/>
</dbReference>
<dbReference type="CDD" id="cd03243">
    <property type="entry name" value="ABC_MutS_homologs"/>
    <property type="match status" value="1"/>
</dbReference>
<dbReference type="GO" id="GO:0006298">
    <property type="term" value="P:mismatch repair"/>
    <property type="evidence" value="ECO:0007669"/>
    <property type="project" value="InterPro"/>
</dbReference>
<dbReference type="InterPro" id="IPR007861">
    <property type="entry name" value="DNA_mismatch_repair_MutS_clamp"/>
</dbReference>
<feature type="compositionally biased region" description="Low complexity" evidence="10">
    <location>
        <begin position="1158"/>
        <end position="1175"/>
    </location>
</feature>
<dbReference type="Proteomes" id="UP000693946">
    <property type="component" value="Linkage Group LG16"/>
</dbReference>
<keyword evidence="4" id="KW-0256">Endoplasmic reticulum</keyword>
<feature type="compositionally biased region" description="Basic and acidic residues" evidence="10">
    <location>
        <begin position="1186"/>
        <end position="1199"/>
    </location>
</feature>
<proteinExistence type="predicted"/>
<dbReference type="Pfam" id="PF05188">
    <property type="entry name" value="MutS_II"/>
    <property type="match status" value="1"/>
</dbReference>
<keyword evidence="7" id="KW-0238">DNA-binding</keyword>
<dbReference type="GO" id="GO:0007018">
    <property type="term" value="P:microtubule-based movement"/>
    <property type="evidence" value="ECO:0007669"/>
    <property type="project" value="InterPro"/>
</dbReference>
<feature type="transmembrane region" description="Helical" evidence="11">
    <location>
        <begin position="1098"/>
        <end position="1119"/>
    </location>
</feature>
<dbReference type="InterPro" id="IPR024854">
    <property type="entry name" value="Kinectin"/>
</dbReference>
<feature type="compositionally biased region" description="Polar residues" evidence="10">
    <location>
        <begin position="2182"/>
        <end position="2191"/>
    </location>
</feature>
<dbReference type="EMBL" id="JAGKHQ010000008">
    <property type="protein sequence ID" value="KAG7509791.1"/>
    <property type="molecule type" value="Genomic_DNA"/>
</dbReference>
<reference evidence="13 14" key="1">
    <citation type="journal article" date="2021" name="Sci. Rep.">
        <title>Chromosome anchoring in Senegalese sole (Solea senegalensis) reveals sex-associated markers and genome rearrangements in flatfish.</title>
        <authorList>
            <person name="Guerrero-Cozar I."/>
            <person name="Gomez-Garrido J."/>
            <person name="Berbel C."/>
            <person name="Martinez-Blanch J.F."/>
            <person name="Alioto T."/>
            <person name="Claros M.G."/>
            <person name="Gagnaire P.A."/>
            <person name="Manchado M."/>
        </authorList>
    </citation>
    <scope>NUCLEOTIDE SEQUENCE [LARGE SCALE GENOMIC DNA]</scope>
    <source>
        <strain evidence="13">Sse05_10M</strain>
    </source>
</reference>
<protein>
    <submittedName>
        <fullName evidence="13">Kinectin isoform X1</fullName>
    </submittedName>
</protein>
<comment type="subcellular location">
    <subcellularLocation>
        <location evidence="1">Endoplasmic reticulum membrane</location>
        <topology evidence="1">Single-pass membrane protein</topology>
    </subcellularLocation>
</comment>
<dbReference type="SMART" id="SM00534">
    <property type="entry name" value="MUTSac"/>
    <property type="match status" value="1"/>
</dbReference>
<feature type="coiled-coil region" evidence="9">
    <location>
        <begin position="1988"/>
        <end position="2146"/>
    </location>
</feature>
<feature type="compositionally biased region" description="Pro residues" evidence="10">
    <location>
        <begin position="1063"/>
        <end position="1074"/>
    </location>
</feature>
<feature type="compositionally biased region" description="Polar residues" evidence="10">
    <location>
        <begin position="1254"/>
        <end position="1265"/>
    </location>
</feature>
<keyword evidence="2 11" id="KW-0812">Transmembrane</keyword>
<feature type="region of interest" description="Disordered" evidence="10">
    <location>
        <begin position="1000"/>
        <end position="1284"/>
    </location>
</feature>
<evidence type="ECO:0000256" key="1">
    <source>
        <dbReference type="ARBA" id="ARBA00004389"/>
    </source>
</evidence>
<feature type="region of interest" description="Disordered" evidence="10">
    <location>
        <begin position="2182"/>
        <end position="2202"/>
    </location>
</feature>
<dbReference type="Pfam" id="PF05190">
    <property type="entry name" value="MutS_IV"/>
    <property type="match status" value="1"/>
</dbReference>